<comment type="caution">
    <text evidence="2">The sequence shown here is derived from an EMBL/GenBank/DDBJ whole genome shotgun (WGS) entry which is preliminary data.</text>
</comment>
<dbReference type="InterPro" id="IPR004027">
    <property type="entry name" value="SEC_C_motif"/>
</dbReference>
<gene>
    <name evidence="2" type="ORF">ACFOND_08590</name>
</gene>
<dbReference type="Gene3D" id="3.10.450.50">
    <property type="match status" value="1"/>
</dbReference>
<dbReference type="SUPFAM" id="SSF103642">
    <property type="entry name" value="Sec-C motif"/>
    <property type="match status" value="1"/>
</dbReference>
<sequence>MSDKFFFKGRQESRQHHTQLGYQTNPSQKIGSKKYPLNLVVTSEERQHELAHVVTEAGLYAQIILDRNEGAVESITELTTALNKVETVVLDKVPERNEPCLCGSGKKYKKCCG</sequence>
<protein>
    <submittedName>
        <fullName evidence="2">PBPRA1643 family SWIM/SEC-C metal-binding motif protein</fullName>
    </submittedName>
</protein>
<name>A0ABV7WRX9_9GAMM</name>
<dbReference type="RefSeq" id="WP_290280615.1">
    <property type="nucleotide sequence ID" value="NZ_JAUFQI010000001.1"/>
</dbReference>
<dbReference type="InterPro" id="IPR026368">
    <property type="entry name" value="SWIM_PBPRA1643"/>
</dbReference>
<evidence type="ECO:0000313" key="3">
    <source>
        <dbReference type="Proteomes" id="UP001595710"/>
    </source>
</evidence>
<evidence type="ECO:0000313" key="2">
    <source>
        <dbReference type="EMBL" id="MFC3701692.1"/>
    </source>
</evidence>
<organism evidence="2 3">
    <name type="scientific">Reinekea marina</name>
    <dbReference type="NCBI Taxonomy" id="1310421"/>
    <lineage>
        <taxon>Bacteria</taxon>
        <taxon>Pseudomonadati</taxon>
        <taxon>Pseudomonadota</taxon>
        <taxon>Gammaproteobacteria</taxon>
        <taxon>Oceanospirillales</taxon>
        <taxon>Saccharospirillaceae</taxon>
        <taxon>Reinekea</taxon>
    </lineage>
</organism>
<keyword evidence="3" id="KW-1185">Reference proteome</keyword>
<evidence type="ECO:0000256" key="1">
    <source>
        <dbReference type="SAM" id="MobiDB-lite"/>
    </source>
</evidence>
<dbReference type="Pfam" id="PF02810">
    <property type="entry name" value="SEC-C"/>
    <property type="match status" value="1"/>
</dbReference>
<feature type="region of interest" description="Disordered" evidence="1">
    <location>
        <begin position="1"/>
        <end position="27"/>
    </location>
</feature>
<proteinExistence type="predicted"/>
<dbReference type="NCBIfam" id="TIGR04102">
    <property type="entry name" value="SWIM_PBPRA1643"/>
    <property type="match status" value="1"/>
</dbReference>
<dbReference type="Proteomes" id="UP001595710">
    <property type="component" value="Unassembled WGS sequence"/>
</dbReference>
<accession>A0ABV7WRX9</accession>
<dbReference type="EMBL" id="JBHRYN010000010">
    <property type="protein sequence ID" value="MFC3701692.1"/>
    <property type="molecule type" value="Genomic_DNA"/>
</dbReference>
<feature type="compositionally biased region" description="Basic and acidic residues" evidence="1">
    <location>
        <begin position="1"/>
        <end position="15"/>
    </location>
</feature>
<feature type="compositionally biased region" description="Polar residues" evidence="1">
    <location>
        <begin position="18"/>
        <end position="27"/>
    </location>
</feature>
<reference evidence="3" key="1">
    <citation type="journal article" date="2019" name="Int. J. Syst. Evol. Microbiol.">
        <title>The Global Catalogue of Microorganisms (GCM) 10K type strain sequencing project: providing services to taxonomists for standard genome sequencing and annotation.</title>
        <authorList>
            <consortium name="The Broad Institute Genomics Platform"/>
            <consortium name="The Broad Institute Genome Sequencing Center for Infectious Disease"/>
            <person name="Wu L."/>
            <person name="Ma J."/>
        </authorList>
    </citation>
    <scope>NUCLEOTIDE SEQUENCE [LARGE SCALE GENOMIC DNA]</scope>
    <source>
        <strain evidence="3">CECT 8288</strain>
    </source>
</reference>